<proteinExistence type="predicted"/>
<organism evidence="1 2">
    <name type="scientific">Bacillus phage 1_ICo-2020</name>
    <dbReference type="NCBI Taxonomy" id="2759272"/>
    <lineage>
        <taxon>Viruses</taxon>
        <taxon>Duplodnaviria</taxon>
        <taxon>Heunggongvirae</taxon>
        <taxon>Uroviricota</taxon>
        <taxon>Caudoviricetes</taxon>
        <taxon>Ehrlichviridae</taxon>
        <taxon>Suttonboningtonvirus</taxon>
        <taxon>Suttonboningtonvirus sv1ICo2020</taxon>
    </lineage>
</organism>
<reference evidence="1 2" key="1">
    <citation type="submission" date="2020-06" db="EMBL/GenBank/DDBJ databases">
        <authorList>
            <person name="Connerton I.F."/>
        </authorList>
    </citation>
    <scope>NUCLEOTIDE SEQUENCE [LARGE SCALE GENOMIC DNA]</scope>
</reference>
<dbReference type="EMBL" id="MT700412">
    <property type="protein sequence ID" value="QNI20416.1"/>
    <property type="molecule type" value="Genomic_DNA"/>
</dbReference>
<name>A0A7G8AKH1_9CAUD</name>
<protein>
    <submittedName>
        <fullName evidence="1">Uncharacterized protein</fullName>
    </submittedName>
</protein>
<evidence type="ECO:0000313" key="2">
    <source>
        <dbReference type="Proteomes" id="UP000515915"/>
    </source>
</evidence>
<accession>A0A7G8AKH1</accession>
<sequence>MTEQMNIFDHYHSEEVIPSKLVQALEGIGFSYILPLGASKQGHSAFRGEFEGKSCTVNVDADNHVMIKHDNNRFWDYIQEVKYDDR</sequence>
<dbReference type="Proteomes" id="UP000515915">
    <property type="component" value="Segment"/>
</dbReference>
<evidence type="ECO:0000313" key="1">
    <source>
        <dbReference type="EMBL" id="QNI20416.1"/>
    </source>
</evidence>
<keyword evidence="2" id="KW-1185">Reference proteome</keyword>